<protein>
    <recommendedName>
        <fullName evidence="4">54S ribosomal protein L31, mitochondrial</fullName>
    </recommendedName>
</protein>
<dbReference type="Proteomes" id="UP001310890">
    <property type="component" value="Unassembled WGS sequence"/>
</dbReference>
<organism evidence="2 3">
    <name type="scientific">Meristemomyces frigidus</name>
    <dbReference type="NCBI Taxonomy" id="1508187"/>
    <lineage>
        <taxon>Eukaryota</taxon>
        <taxon>Fungi</taxon>
        <taxon>Dikarya</taxon>
        <taxon>Ascomycota</taxon>
        <taxon>Pezizomycotina</taxon>
        <taxon>Dothideomycetes</taxon>
        <taxon>Dothideomycetidae</taxon>
        <taxon>Mycosphaerellales</taxon>
        <taxon>Teratosphaeriaceae</taxon>
        <taxon>Meristemomyces</taxon>
    </lineage>
</organism>
<accession>A0AAN7TGP0</accession>
<evidence type="ECO:0008006" key="4">
    <source>
        <dbReference type="Google" id="ProtNLM"/>
    </source>
</evidence>
<comment type="caution">
    <text evidence="2">The sequence shown here is derived from an EMBL/GenBank/DDBJ whole genome shotgun (WGS) entry which is preliminary data.</text>
</comment>
<dbReference type="InterPro" id="IPR016340">
    <property type="entry name" value="Ribosomal_mL60"/>
</dbReference>
<dbReference type="GO" id="GO:0003735">
    <property type="term" value="F:structural constituent of ribosome"/>
    <property type="evidence" value="ECO:0007669"/>
    <property type="project" value="TreeGrafter"/>
</dbReference>
<dbReference type="PANTHER" id="PTHR28271">
    <property type="entry name" value="54S RIBOSOMAL PROTEIN L31, MITOCHONDRIAL"/>
    <property type="match status" value="1"/>
</dbReference>
<dbReference type="Pfam" id="PF09784">
    <property type="entry name" value="L31"/>
    <property type="match status" value="2"/>
</dbReference>
<feature type="compositionally biased region" description="Low complexity" evidence="1">
    <location>
        <begin position="55"/>
        <end position="84"/>
    </location>
</feature>
<feature type="compositionally biased region" description="Polar residues" evidence="1">
    <location>
        <begin position="85"/>
        <end position="97"/>
    </location>
</feature>
<dbReference type="GO" id="GO:0005762">
    <property type="term" value="C:mitochondrial large ribosomal subunit"/>
    <property type="evidence" value="ECO:0007669"/>
    <property type="project" value="TreeGrafter"/>
</dbReference>
<evidence type="ECO:0000313" key="3">
    <source>
        <dbReference type="Proteomes" id="UP001310890"/>
    </source>
</evidence>
<sequence length="187" mass="20838">MFGAFKPSAPLSGGLLWKIPWRLSPPQKLRHRRRMRRVDNVVAVLDVALKRQAASAALPSSSTQSSAGNSSAASSSTPVRSSPTQNQQSRLSSTAPSPQHPRPNRSPRTGATLPISPQTHTLTAAEARREGTIKLIERWKVDMPTEPEMLPRDKYTMFDRKAKEYRKGVHKLPKWTRVSQRLNPPGF</sequence>
<gene>
    <name evidence="2" type="ORF">LTR62_003842</name>
</gene>
<evidence type="ECO:0000313" key="2">
    <source>
        <dbReference type="EMBL" id="KAK5112744.1"/>
    </source>
</evidence>
<reference evidence="2" key="1">
    <citation type="submission" date="2023-08" db="EMBL/GenBank/DDBJ databases">
        <title>Black Yeasts Isolated from many extreme environments.</title>
        <authorList>
            <person name="Coleine C."/>
            <person name="Stajich J.E."/>
            <person name="Selbmann L."/>
        </authorList>
    </citation>
    <scope>NUCLEOTIDE SEQUENCE</scope>
    <source>
        <strain evidence="2">CCFEE 5401</strain>
    </source>
</reference>
<proteinExistence type="predicted"/>
<dbReference type="EMBL" id="JAVRRL010000028">
    <property type="protein sequence ID" value="KAK5112744.1"/>
    <property type="molecule type" value="Genomic_DNA"/>
</dbReference>
<dbReference type="PANTHER" id="PTHR28271:SF1">
    <property type="entry name" value="LARGE RIBOSOMAL SUBUNIT PROTEIN ML60"/>
    <property type="match status" value="1"/>
</dbReference>
<dbReference type="AlphaFoldDB" id="A0AAN7TGP0"/>
<feature type="region of interest" description="Disordered" evidence="1">
    <location>
        <begin position="55"/>
        <end position="125"/>
    </location>
</feature>
<evidence type="ECO:0000256" key="1">
    <source>
        <dbReference type="SAM" id="MobiDB-lite"/>
    </source>
</evidence>
<name>A0AAN7TGP0_9PEZI</name>